<dbReference type="Gene3D" id="2.40.170.20">
    <property type="entry name" value="TonB-dependent receptor, beta-barrel domain"/>
    <property type="match status" value="1"/>
</dbReference>
<dbReference type="EMBL" id="QLLQ01000001">
    <property type="protein sequence ID" value="RAJ27692.1"/>
    <property type="molecule type" value="Genomic_DNA"/>
</dbReference>
<feature type="domain" description="TonB-dependent receptor plug" evidence="8">
    <location>
        <begin position="138"/>
        <end position="244"/>
    </location>
</feature>
<dbReference type="InterPro" id="IPR023996">
    <property type="entry name" value="TonB-dep_OMP_SusC/RagA"/>
</dbReference>
<evidence type="ECO:0000256" key="2">
    <source>
        <dbReference type="ARBA" id="ARBA00022448"/>
    </source>
</evidence>
<evidence type="ECO:0000313" key="9">
    <source>
        <dbReference type="EMBL" id="RAJ27692.1"/>
    </source>
</evidence>
<evidence type="ECO:0000259" key="8">
    <source>
        <dbReference type="Pfam" id="PF07715"/>
    </source>
</evidence>
<dbReference type="SUPFAM" id="SSF49464">
    <property type="entry name" value="Carboxypeptidase regulatory domain-like"/>
    <property type="match status" value="1"/>
</dbReference>
<dbReference type="Gene3D" id="2.60.40.1120">
    <property type="entry name" value="Carboxypeptidase-like, regulatory domain"/>
    <property type="match status" value="1"/>
</dbReference>
<dbReference type="Pfam" id="PF13715">
    <property type="entry name" value="CarbopepD_reg_2"/>
    <property type="match status" value="1"/>
</dbReference>
<comment type="similarity">
    <text evidence="7">Belongs to the TonB-dependent receptor family.</text>
</comment>
<proteinExistence type="inferred from homology"/>
<keyword evidence="10" id="KW-1185">Reference proteome</keyword>
<reference evidence="9 10" key="1">
    <citation type="submission" date="2018-06" db="EMBL/GenBank/DDBJ databases">
        <title>Genomic Encyclopedia of Archaeal and Bacterial Type Strains, Phase II (KMG-II): from individual species to whole genera.</title>
        <authorList>
            <person name="Goeker M."/>
        </authorList>
    </citation>
    <scope>NUCLEOTIDE SEQUENCE [LARGE SCALE GENOMIC DNA]</scope>
    <source>
        <strain evidence="9 10">DSM 12408</strain>
    </source>
</reference>
<dbReference type="InterPro" id="IPR039426">
    <property type="entry name" value="TonB-dep_rcpt-like"/>
</dbReference>
<dbReference type="InterPro" id="IPR023997">
    <property type="entry name" value="TonB-dep_OMP_SusC/RagA_CS"/>
</dbReference>
<gene>
    <name evidence="9" type="ORF">LX77_00266</name>
</gene>
<dbReference type="NCBIfam" id="TIGR04057">
    <property type="entry name" value="SusC_RagA_signa"/>
    <property type="match status" value="1"/>
</dbReference>
<sequence>MSLMVLVVPIIKLILDMNKKKLISNQLKKCCYIFIFLFLTPLLMVSQEIKLAGKVLDELNVPLIGATVLELGSSNGTTTNFDGEFEITVASLKSKLEISYVGYISQTVNATKSAITVQMQPDIAALNEIVIIGYGASKQRDLTGSVSSVSLDDIGDQPSSNIGDAIQGRAAGVTVITSGQPGNNPTFRIRGTGTIGNNDPLIVVDGMPLNGGLNQVNMNDVASIQVLKDASATAIYGARGSNGVIIISTKRGKKGKGTIDIDIFTSFQQATNVIDVLNAEQFASLSNEMLVNGGFTPNPNFSNPSTLGAGTDWLDPFFTTGRQSNVTLSYAQGSDKSNLFTSLNVFDQDGIIINSEYTRYILQFNSDTEINDHVKFGNSLKLNYDLKKNGDNNIQNAILSLPTQPLFRENGNYSGPIGQPIYSGDIENPIGKSNIVENTIKGYNLQGNVYGELGFLKYFKFKTLLGIEANFFDTRTWAPSYSWDSDVAPNAYLSESANKSLTLVWDNTLTFNKEFDNGSSITALLGTSAQENQFKFISGSVQGFPSESTQTLNNGLLQPTINGSGSEWSIFSFFARGQFDYKNKYYLTATVRRDGSSRFGNGNKYGTFPSASAAWRISEEDFLQQSKTFNDLKLRVGYGITGNQNIGNYSFASAYNTNLYNFNGVFVTAAVPTVLPNSNVKWESQKQFNIGVDATLFNNLMEVTVDGYVKNTEDMLVPQTVPATSGYSDIYVPFINAGKIRNTGIEFVLTTHNINKDKFKWSTDAVFAYNKNEVIDINSDTPLTTGSLGLNYTLGRIQPGQPINVFYGFVQDGIFQTQEEVNTHAVQVPGNNPATSTSPGDIRFKDLNSDGVINDDDRTFIGNPNPKISYSLNNTFTVGDFDLSIFFQGVYGNDIFNANRLYTENMSVTTNQSTAVIDRWRGAGTSNSMPRAVFGDPNNNNRQSTRYIEDGSYLRLKNVNLSYTLSAEKFKNILFNSVKIYVSGQNLFTISDYSGFDPEVGPNGIDNNIYPITRTFTLGATLGF</sequence>
<keyword evidence="2 7" id="KW-0813">Transport</keyword>
<evidence type="ECO:0000256" key="5">
    <source>
        <dbReference type="ARBA" id="ARBA00023136"/>
    </source>
</evidence>
<dbReference type="GO" id="GO:0009279">
    <property type="term" value="C:cell outer membrane"/>
    <property type="evidence" value="ECO:0007669"/>
    <property type="project" value="UniProtKB-SubCell"/>
</dbReference>
<keyword evidence="3 7" id="KW-1134">Transmembrane beta strand</keyword>
<organism evidence="9 10">
    <name type="scientific">Gelidibacter algens</name>
    <dbReference type="NCBI Taxonomy" id="49280"/>
    <lineage>
        <taxon>Bacteria</taxon>
        <taxon>Pseudomonadati</taxon>
        <taxon>Bacteroidota</taxon>
        <taxon>Flavobacteriia</taxon>
        <taxon>Flavobacteriales</taxon>
        <taxon>Flavobacteriaceae</taxon>
        <taxon>Gelidibacter</taxon>
    </lineage>
</organism>
<dbReference type="InterPro" id="IPR008969">
    <property type="entry name" value="CarboxyPept-like_regulatory"/>
</dbReference>
<dbReference type="NCBIfam" id="TIGR04056">
    <property type="entry name" value="OMP_RagA_SusC"/>
    <property type="match status" value="1"/>
</dbReference>
<comment type="subcellular location">
    <subcellularLocation>
        <location evidence="1 7">Cell outer membrane</location>
        <topology evidence="1 7">Multi-pass membrane protein</topology>
    </subcellularLocation>
</comment>
<evidence type="ECO:0000256" key="1">
    <source>
        <dbReference type="ARBA" id="ARBA00004571"/>
    </source>
</evidence>
<protein>
    <submittedName>
        <fullName evidence="9">TonB-linked SusC/RagA family outer membrane protein</fullName>
    </submittedName>
</protein>
<dbReference type="SUPFAM" id="SSF56935">
    <property type="entry name" value="Porins"/>
    <property type="match status" value="1"/>
</dbReference>
<keyword evidence="6 7" id="KW-0998">Cell outer membrane</keyword>
<name>A0A327SGX2_9FLAO</name>
<dbReference type="PROSITE" id="PS52016">
    <property type="entry name" value="TONB_DEPENDENT_REC_3"/>
    <property type="match status" value="1"/>
</dbReference>
<dbReference type="InterPro" id="IPR012910">
    <property type="entry name" value="Plug_dom"/>
</dbReference>
<dbReference type="AlphaFoldDB" id="A0A327SGX2"/>
<dbReference type="Proteomes" id="UP000248987">
    <property type="component" value="Unassembled WGS sequence"/>
</dbReference>
<dbReference type="Pfam" id="PF07715">
    <property type="entry name" value="Plug"/>
    <property type="match status" value="1"/>
</dbReference>
<evidence type="ECO:0000256" key="6">
    <source>
        <dbReference type="ARBA" id="ARBA00023237"/>
    </source>
</evidence>
<dbReference type="Gene3D" id="2.170.130.10">
    <property type="entry name" value="TonB-dependent receptor, plug domain"/>
    <property type="match status" value="1"/>
</dbReference>
<dbReference type="InterPro" id="IPR037066">
    <property type="entry name" value="Plug_dom_sf"/>
</dbReference>
<keyword evidence="5 7" id="KW-0472">Membrane</keyword>
<dbReference type="InterPro" id="IPR036942">
    <property type="entry name" value="Beta-barrel_TonB_sf"/>
</dbReference>
<evidence type="ECO:0000256" key="7">
    <source>
        <dbReference type="PROSITE-ProRule" id="PRU01360"/>
    </source>
</evidence>
<keyword evidence="4 7" id="KW-0812">Transmembrane</keyword>
<evidence type="ECO:0000256" key="3">
    <source>
        <dbReference type="ARBA" id="ARBA00022452"/>
    </source>
</evidence>
<evidence type="ECO:0000256" key="4">
    <source>
        <dbReference type="ARBA" id="ARBA00022692"/>
    </source>
</evidence>
<comment type="caution">
    <text evidence="9">The sequence shown here is derived from an EMBL/GenBank/DDBJ whole genome shotgun (WGS) entry which is preliminary data.</text>
</comment>
<evidence type="ECO:0000313" key="10">
    <source>
        <dbReference type="Proteomes" id="UP000248987"/>
    </source>
</evidence>
<accession>A0A327SGX2</accession>